<dbReference type="EMBL" id="CP140255">
    <property type="protein sequence ID" value="WQH12417.1"/>
    <property type="molecule type" value="Genomic_DNA"/>
</dbReference>
<keyword evidence="3" id="KW-1185">Reference proteome</keyword>
<evidence type="ECO:0000313" key="3">
    <source>
        <dbReference type="Proteomes" id="UP001324794"/>
    </source>
</evidence>
<reference evidence="2 3" key="1">
    <citation type="submission" date="2023-11" db="EMBL/GenBank/DDBJ databases">
        <title>MicrobeMod: A computational toolkit for identifying prokaryotic methylation and restriction-modification with nanopore sequencing.</title>
        <authorList>
            <person name="Crits-Christoph A."/>
            <person name="Kang S.C."/>
            <person name="Lee H."/>
            <person name="Ostrov N."/>
        </authorList>
    </citation>
    <scope>NUCLEOTIDE SEQUENCE [LARGE SCALE GENOMIC DNA]</scope>
    <source>
        <strain evidence="2 3">ATCC BAA-805</strain>
    </source>
</reference>
<sequence>MSATVVPLGGGTTGFGHGHHRELCHDEHDTTRLRDDGGDGLDNASDRNCPTIAAGPGHRLFGEVSAL</sequence>
<dbReference type="RefSeq" id="WP_169516148.1">
    <property type="nucleotide sequence ID" value="NZ_CP140255.1"/>
</dbReference>
<organism evidence="2 3">
    <name type="scientific">Vreelandella neptunia</name>
    <dbReference type="NCBI Taxonomy" id="115551"/>
    <lineage>
        <taxon>Bacteria</taxon>
        <taxon>Pseudomonadati</taxon>
        <taxon>Pseudomonadota</taxon>
        <taxon>Gammaproteobacteria</taxon>
        <taxon>Oceanospirillales</taxon>
        <taxon>Halomonadaceae</taxon>
        <taxon>Vreelandella</taxon>
    </lineage>
</organism>
<feature type="compositionally biased region" description="Basic and acidic residues" evidence="1">
    <location>
        <begin position="21"/>
        <end position="37"/>
    </location>
</feature>
<feature type="region of interest" description="Disordered" evidence="1">
    <location>
        <begin position="1"/>
        <end position="50"/>
    </location>
</feature>
<protein>
    <submittedName>
        <fullName evidence="2">Uncharacterized protein</fullName>
    </submittedName>
</protein>
<dbReference type="Proteomes" id="UP001324794">
    <property type="component" value="Chromosome"/>
</dbReference>
<proteinExistence type="predicted"/>
<evidence type="ECO:0000256" key="1">
    <source>
        <dbReference type="SAM" id="MobiDB-lite"/>
    </source>
</evidence>
<evidence type="ECO:0000313" key="2">
    <source>
        <dbReference type="EMBL" id="WQH12417.1"/>
    </source>
</evidence>
<name>A0ABZ0YJY7_9GAMM</name>
<accession>A0ABZ0YJY7</accession>
<gene>
    <name evidence="2" type="ORF">SR894_20060</name>
</gene>